<dbReference type="Proteomes" id="UP000799118">
    <property type="component" value="Unassembled WGS sequence"/>
</dbReference>
<protein>
    <recommendedName>
        <fullName evidence="3">F-box domain-containing protein</fullName>
    </recommendedName>
</protein>
<accession>A0A6A4HH39</accession>
<sequence length="199" mass="22602">MPEAVYTATISLVRRLSSLNSLSFNVISWESLPPLLKAALTEICKAPSVTQFSANHFYISIFAELASLLSRMKSLKILDLDMIHYNWEMPNFLSELGIEEDSLPPRSIQLDELRLYNARHFMDCFQRDSCPTGVRNLKSLGMRSQADMATLQCFGTSIRELTLDGYPVNQAVHALKLQFISHFESTLHCFYFCSFESAS</sequence>
<dbReference type="EMBL" id="ML769491">
    <property type="protein sequence ID" value="KAE9397829.1"/>
    <property type="molecule type" value="Genomic_DNA"/>
</dbReference>
<proteinExistence type="predicted"/>
<gene>
    <name evidence="1" type="ORF">BT96DRAFT_921159</name>
</gene>
<organism evidence="1 2">
    <name type="scientific">Gymnopus androsaceus JB14</name>
    <dbReference type="NCBI Taxonomy" id="1447944"/>
    <lineage>
        <taxon>Eukaryota</taxon>
        <taxon>Fungi</taxon>
        <taxon>Dikarya</taxon>
        <taxon>Basidiomycota</taxon>
        <taxon>Agaricomycotina</taxon>
        <taxon>Agaricomycetes</taxon>
        <taxon>Agaricomycetidae</taxon>
        <taxon>Agaricales</taxon>
        <taxon>Marasmiineae</taxon>
        <taxon>Omphalotaceae</taxon>
        <taxon>Gymnopus</taxon>
    </lineage>
</organism>
<reference evidence="1" key="1">
    <citation type="journal article" date="2019" name="Environ. Microbiol.">
        <title>Fungal ecological strategies reflected in gene transcription - a case study of two litter decomposers.</title>
        <authorList>
            <person name="Barbi F."/>
            <person name="Kohler A."/>
            <person name="Barry K."/>
            <person name="Baskaran P."/>
            <person name="Daum C."/>
            <person name="Fauchery L."/>
            <person name="Ihrmark K."/>
            <person name="Kuo A."/>
            <person name="LaButti K."/>
            <person name="Lipzen A."/>
            <person name="Morin E."/>
            <person name="Grigoriev I.V."/>
            <person name="Henrissat B."/>
            <person name="Lindahl B."/>
            <person name="Martin F."/>
        </authorList>
    </citation>
    <scope>NUCLEOTIDE SEQUENCE</scope>
    <source>
        <strain evidence="1">JB14</strain>
    </source>
</reference>
<name>A0A6A4HH39_9AGAR</name>
<keyword evidence="2" id="KW-1185">Reference proteome</keyword>
<evidence type="ECO:0000313" key="1">
    <source>
        <dbReference type="EMBL" id="KAE9397829.1"/>
    </source>
</evidence>
<evidence type="ECO:0000313" key="2">
    <source>
        <dbReference type="Proteomes" id="UP000799118"/>
    </source>
</evidence>
<evidence type="ECO:0008006" key="3">
    <source>
        <dbReference type="Google" id="ProtNLM"/>
    </source>
</evidence>
<dbReference type="AlphaFoldDB" id="A0A6A4HH39"/>